<sequence>MEPSVFSTKSFRMLLGIAVFSAVCPLMGCRICADCEDLAYPAYGGAWQRTNRESGRVASIFDPGGAKNPQLVSRDTPMVPDEIERARRSQDDIDIADDPEPMFEDFESHEDDSVGEDPQLPNPDNEDQQNREEELRNLNLEDIRVLPAKPMPPLT</sequence>
<evidence type="ECO:0000256" key="1">
    <source>
        <dbReference type="SAM" id="MobiDB-lite"/>
    </source>
</evidence>
<accession>A0A5C6E8C9</accession>
<name>A0A5C6E8C9_9BACT</name>
<feature type="region of interest" description="Disordered" evidence="1">
    <location>
        <begin position="61"/>
        <end position="155"/>
    </location>
</feature>
<gene>
    <name evidence="2" type="ORF">Q31b_12550</name>
</gene>
<evidence type="ECO:0000313" key="2">
    <source>
        <dbReference type="EMBL" id="TWU43726.1"/>
    </source>
</evidence>
<feature type="compositionally biased region" description="Basic and acidic residues" evidence="1">
    <location>
        <begin position="82"/>
        <end position="91"/>
    </location>
</feature>
<organism evidence="2 3">
    <name type="scientific">Novipirellula aureliae</name>
    <dbReference type="NCBI Taxonomy" id="2527966"/>
    <lineage>
        <taxon>Bacteria</taxon>
        <taxon>Pseudomonadati</taxon>
        <taxon>Planctomycetota</taxon>
        <taxon>Planctomycetia</taxon>
        <taxon>Pirellulales</taxon>
        <taxon>Pirellulaceae</taxon>
        <taxon>Novipirellula</taxon>
    </lineage>
</organism>
<evidence type="ECO:0000313" key="3">
    <source>
        <dbReference type="Proteomes" id="UP000315471"/>
    </source>
</evidence>
<feature type="compositionally biased region" description="Basic and acidic residues" evidence="1">
    <location>
        <begin position="128"/>
        <end position="144"/>
    </location>
</feature>
<dbReference type="EMBL" id="SJPY01000002">
    <property type="protein sequence ID" value="TWU43726.1"/>
    <property type="molecule type" value="Genomic_DNA"/>
</dbReference>
<keyword evidence="3" id="KW-1185">Reference proteome</keyword>
<dbReference type="AlphaFoldDB" id="A0A5C6E8C9"/>
<protein>
    <submittedName>
        <fullName evidence="2">Uncharacterized protein</fullName>
    </submittedName>
</protein>
<dbReference type="Proteomes" id="UP000315471">
    <property type="component" value="Unassembled WGS sequence"/>
</dbReference>
<reference evidence="2 3" key="1">
    <citation type="submission" date="2019-02" db="EMBL/GenBank/DDBJ databases">
        <title>Deep-cultivation of Planctomycetes and their phenomic and genomic characterization uncovers novel biology.</title>
        <authorList>
            <person name="Wiegand S."/>
            <person name="Jogler M."/>
            <person name="Boedeker C."/>
            <person name="Pinto D."/>
            <person name="Vollmers J."/>
            <person name="Rivas-Marin E."/>
            <person name="Kohn T."/>
            <person name="Peeters S.H."/>
            <person name="Heuer A."/>
            <person name="Rast P."/>
            <person name="Oberbeckmann S."/>
            <person name="Bunk B."/>
            <person name="Jeske O."/>
            <person name="Meyerdierks A."/>
            <person name="Storesund J.E."/>
            <person name="Kallscheuer N."/>
            <person name="Luecker S."/>
            <person name="Lage O.M."/>
            <person name="Pohl T."/>
            <person name="Merkel B.J."/>
            <person name="Hornburger P."/>
            <person name="Mueller R.-W."/>
            <person name="Bruemmer F."/>
            <person name="Labrenz M."/>
            <person name="Spormann A.M."/>
            <person name="Op Den Camp H."/>
            <person name="Overmann J."/>
            <person name="Amann R."/>
            <person name="Jetten M.S.M."/>
            <person name="Mascher T."/>
            <person name="Medema M.H."/>
            <person name="Devos D.P."/>
            <person name="Kaster A.-K."/>
            <person name="Ovreas L."/>
            <person name="Rohde M."/>
            <person name="Galperin M.Y."/>
            <person name="Jogler C."/>
        </authorList>
    </citation>
    <scope>NUCLEOTIDE SEQUENCE [LARGE SCALE GENOMIC DNA]</scope>
    <source>
        <strain evidence="2 3">Q31b</strain>
    </source>
</reference>
<proteinExistence type="predicted"/>
<comment type="caution">
    <text evidence="2">The sequence shown here is derived from an EMBL/GenBank/DDBJ whole genome shotgun (WGS) entry which is preliminary data.</text>
</comment>
<feature type="compositionally biased region" description="Acidic residues" evidence="1">
    <location>
        <begin position="92"/>
        <end position="115"/>
    </location>
</feature>